<name>A0ACD5F6H9_RHILE</name>
<organism evidence="1 2">
    <name type="scientific">Rhizobium leguminosarum</name>
    <dbReference type="NCBI Taxonomy" id="384"/>
    <lineage>
        <taxon>Bacteria</taxon>
        <taxon>Pseudomonadati</taxon>
        <taxon>Pseudomonadota</taxon>
        <taxon>Alphaproteobacteria</taxon>
        <taxon>Hyphomicrobiales</taxon>
        <taxon>Rhizobiaceae</taxon>
        <taxon>Rhizobium/Agrobacterium group</taxon>
        <taxon>Rhizobium</taxon>
    </lineage>
</organism>
<reference evidence="1" key="1">
    <citation type="submission" date="2024-10" db="EMBL/GenBank/DDBJ databases">
        <title>Strain of Rhizobium-related bacteria isolated fromm roots of Vavilovia formosa.</title>
        <authorList>
            <person name="Kimeklis A."/>
            <person name="Afonin A."/>
        </authorList>
    </citation>
    <scope>NUCLEOTIDE SEQUENCE</scope>
    <source>
        <strain evidence="1">Vaf12</strain>
    </source>
</reference>
<accession>A0ACD5F6H9</accession>
<proteinExistence type="predicted"/>
<dbReference type="Proteomes" id="UP000076193">
    <property type="component" value="Chromosome"/>
</dbReference>
<evidence type="ECO:0000313" key="2">
    <source>
        <dbReference type="Proteomes" id="UP000076193"/>
    </source>
</evidence>
<dbReference type="EMBL" id="CP171844">
    <property type="protein sequence ID" value="XKQ41006.1"/>
    <property type="molecule type" value="Genomic_DNA"/>
</dbReference>
<evidence type="ECO:0000313" key="1">
    <source>
        <dbReference type="EMBL" id="XKQ41006.1"/>
    </source>
</evidence>
<sequence length="100" mass="11089">MDDSLGLLQRFAPSTWTSREARDHQHHTFDSEMISVLDATQNQQLAASLRNRILRFLGSAWGADGGSWDLTTNGCPKAMTADRPDDVAWRAVFAGSILQK</sequence>
<gene>
    <name evidence="1" type="ORF">A4A59_003620</name>
</gene>
<protein>
    <submittedName>
        <fullName evidence="1">Uncharacterized protein</fullName>
    </submittedName>
</protein>